<feature type="transmembrane region" description="Helical" evidence="3">
    <location>
        <begin position="12"/>
        <end position="28"/>
    </location>
</feature>
<evidence type="ECO:0000256" key="2">
    <source>
        <dbReference type="RuleBase" id="RU003750"/>
    </source>
</evidence>
<evidence type="ECO:0000313" key="4">
    <source>
        <dbReference type="EMBL" id="AGF77450.1"/>
    </source>
</evidence>
<feature type="transmembrane region" description="Helical" evidence="3">
    <location>
        <begin position="59"/>
        <end position="81"/>
    </location>
</feature>
<keyword evidence="3" id="KW-0812">Transmembrane</keyword>
<dbReference type="AlphaFoldDB" id="M1PCI3"/>
<sequence>MIGAFFLEEITIRTFFITIFTPLARFLSGWNPNTITYFGLLGGCAAGLSFYLARFDTVFYLLGGVLVALSGVCDSLDGIVARMYNRTSRKGDFLDHFFDRIADVAILLGLTYSPAANNVLGTFCLILALLNAYLGTQMEATFGERFYGGVGKAELFVALVVLSLLLWLFPAPLVYFYNYPVGLVNIFFVLLAAFILLSMSQRFRRLAVLLSDENDS</sequence>
<dbReference type="GO" id="GO:0016020">
    <property type="term" value="C:membrane"/>
    <property type="evidence" value="ECO:0007669"/>
    <property type="project" value="InterPro"/>
</dbReference>
<dbReference type="GO" id="GO:0016780">
    <property type="term" value="F:phosphotransferase activity, for other substituted phosphate groups"/>
    <property type="evidence" value="ECO:0007669"/>
    <property type="project" value="InterPro"/>
</dbReference>
<dbReference type="InterPro" id="IPR048254">
    <property type="entry name" value="CDP_ALCOHOL_P_TRANSF_CS"/>
</dbReference>
<keyword evidence="3" id="KW-1133">Transmembrane helix</keyword>
<dbReference type="PROSITE" id="PS00379">
    <property type="entry name" value="CDP_ALCOHOL_P_TRANSF"/>
    <property type="match status" value="1"/>
</dbReference>
<feature type="transmembrane region" description="Helical" evidence="3">
    <location>
        <begin position="146"/>
        <end position="169"/>
    </location>
</feature>
<dbReference type="EMBL" id="CP003985">
    <property type="protein sequence ID" value="AGF77450.1"/>
    <property type="molecule type" value="Genomic_DNA"/>
</dbReference>
<dbReference type="InterPro" id="IPR000462">
    <property type="entry name" value="CDP-OH_P_trans"/>
</dbReference>
<evidence type="ECO:0000256" key="1">
    <source>
        <dbReference type="ARBA" id="ARBA00022679"/>
    </source>
</evidence>
<feature type="transmembrane region" description="Helical" evidence="3">
    <location>
        <begin position="118"/>
        <end position="134"/>
    </location>
</feature>
<dbReference type="eggNOG" id="COG0558">
    <property type="taxonomic scope" value="Bacteria"/>
</dbReference>
<dbReference type="InterPro" id="IPR043130">
    <property type="entry name" value="CDP-OH_PTrfase_TM_dom"/>
</dbReference>
<evidence type="ECO:0000313" key="5">
    <source>
        <dbReference type="Proteomes" id="UP000011721"/>
    </source>
</evidence>
<dbReference type="Pfam" id="PF01066">
    <property type="entry name" value="CDP-OH_P_transf"/>
    <property type="match status" value="1"/>
</dbReference>
<feature type="transmembrane region" description="Helical" evidence="3">
    <location>
        <begin position="35"/>
        <end position="53"/>
    </location>
</feature>
<dbReference type="RefSeq" id="WP_015403146.1">
    <property type="nucleotide sequence ID" value="NC_020304.1"/>
</dbReference>
<protein>
    <submittedName>
        <fullName evidence="4">Phosphatidylglycerophosphate synthase</fullName>
    </submittedName>
</protein>
<dbReference type="STRING" id="1167006.UWK_00876"/>
<dbReference type="KEGG" id="dsf:UWK_00876"/>
<keyword evidence="3" id="KW-0472">Membrane</keyword>
<organism evidence="4 5">
    <name type="scientific">Desulfocapsa sulfexigens (strain DSM 10523 / SB164P1)</name>
    <dbReference type="NCBI Taxonomy" id="1167006"/>
    <lineage>
        <taxon>Bacteria</taxon>
        <taxon>Pseudomonadati</taxon>
        <taxon>Thermodesulfobacteriota</taxon>
        <taxon>Desulfobulbia</taxon>
        <taxon>Desulfobulbales</taxon>
        <taxon>Desulfocapsaceae</taxon>
        <taxon>Desulfocapsa</taxon>
    </lineage>
</organism>
<evidence type="ECO:0000256" key="3">
    <source>
        <dbReference type="SAM" id="Phobius"/>
    </source>
</evidence>
<gene>
    <name evidence="4" type="ordered locus">UWK_00876</name>
</gene>
<reference evidence="5" key="1">
    <citation type="journal article" date="2013" name="Stand. Genomic Sci.">
        <title>Complete genome sequence of Desulfocapsa sulfexigens, a marine deltaproteobacterium specialized in disproportionating inorganic sulfur compounds.</title>
        <authorList>
            <person name="Finster K.W."/>
            <person name="Kjeldsen K.U."/>
            <person name="Kube M."/>
            <person name="Reinhardt R."/>
            <person name="Mussmann M."/>
            <person name="Amann R."/>
            <person name="Schreiber L."/>
        </authorList>
    </citation>
    <scope>NUCLEOTIDE SEQUENCE [LARGE SCALE GENOMIC DNA]</scope>
    <source>
        <strain evidence="5">DSM 10523 / SB164P1</strain>
    </source>
</reference>
<keyword evidence="5" id="KW-1185">Reference proteome</keyword>
<dbReference type="Proteomes" id="UP000011721">
    <property type="component" value="Chromosome"/>
</dbReference>
<accession>M1PCI3</accession>
<feature type="transmembrane region" description="Helical" evidence="3">
    <location>
        <begin position="175"/>
        <end position="197"/>
    </location>
</feature>
<name>M1PCI3_DESSD</name>
<dbReference type="GO" id="GO:0008654">
    <property type="term" value="P:phospholipid biosynthetic process"/>
    <property type="evidence" value="ECO:0007669"/>
    <property type="project" value="InterPro"/>
</dbReference>
<dbReference type="Gene3D" id="1.20.120.1760">
    <property type="match status" value="1"/>
</dbReference>
<comment type="similarity">
    <text evidence="2">Belongs to the CDP-alcohol phosphatidyltransferase class-I family.</text>
</comment>
<dbReference type="HOGENOM" id="CLU_080384_1_2_7"/>
<proteinExistence type="inferred from homology"/>
<keyword evidence="1 2" id="KW-0808">Transferase</keyword>